<dbReference type="NCBIfam" id="TIGR04183">
    <property type="entry name" value="Por_Secre_tail"/>
    <property type="match status" value="1"/>
</dbReference>
<evidence type="ECO:0000313" key="2">
    <source>
        <dbReference type="EMBL" id="SVB09319.1"/>
    </source>
</evidence>
<name>A0A382B6K4_9ZZZZ</name>
<dbReference type="InterPro" id="IPR025965">
    <property type="entry name" value="FlgD/Vpr_Ig-like"/>
</dbReference>
<sequence length="228" mass="25023">VGTTFDSTILDLRPSPWEPQNLYLVTRRGLWRSEDRGESFRRLPAPALTPHGRARLRFDPSEPGRMFLAAGRRLLISQDFGGQWQDVSDRLAGWPLFFDVAPDPEAPDHIYAATPWGLYRTVLQEGATAVDAGSEPVVFGLDPSCPNPFNASPVIGYRLSENGGAEVQIYNALGQQVRTLVDGDQVAGQHVAIWDGRDAAGQHLASGVYVCRLTSAQGVLTRKMVLLR</sequence>
<dbReference type="SUPFAM" id="SSF110296">
    <property type="entry name" value="Oligoxyloglucan reducing end-specific cellobiohydrolase"/>
    <property type="match status" value="1"/>
</dbReference>
<dbReference type="Gene3D" id="2.130.10.10">
    <property type="entry name" value="YVTN repeat-like/Quinoprotein amine dehydrogenase"/>
    <property type="match status" value="1"/>
</dbReference>
<dbReference type="Gene3D" id="2.60.40.4070">
    <property type="match status" value="1"/>
</dbReference>
<evidence type="ECO:0000259" key="1">
    <source>
        <dbReference type="Pfam" id="PF13860"/>
    </source>
</evidence>
<proteinExistence type="predicted"/>
<dbReference type="InterPro" id="IPR015943">
    <property type="entry name" value="WD40/YVTN_repeat-like_dom_sf"/>
</dbReference>
<protein>
    <recommendedName>
        <fullName evidence="1">FlgD/Vpr Ig-like domain-containing protein</fullName>
    </recommendedName>
</protein>
<feature type="domain" description="FlgD/Vpr Ig-like" evidence="1">
    <location>
        <begin position="165"/>
        <end position="216"/>
    </location>
</feature>
<organism evidence="2">
    <name type="scientific">marine metagenome</name>
    <dbReference type="NCBI Taxonomy" id="408172"/>
    <lineage>
        <taxon>unclassified sequences</taxon>
        <taxon>metagenomes</taxon>
        <taxon>ecological metagenomes</taxon>
    </lineage>
</organism>
<dbReference type="EMBL" id="UINC01028402">
    <property type="protein sequence ID" value="SVB09319.1"/>
    <property type="molecule type" value="Genomic_DNA"/>
</dbReference>
<accession>A0A382B6K4</accession>
<dbReference type="InterPro" id="IPR026444">
    <property type="entry name" value="Secre_tail"/>
</dbReference>
<feature type="non-terminal residue" evidence="2">
    <location>
        <position position="1"/>
    </location>
</feature>
<dbReference type="Pfam" id="PF13860">
    <property type="entry name" value="FlgD_ig"/>
    <property type="match status" value="1"/>
</dbReference>
<dbReference type="AlphaFoldDB" id="A0A382B6K4"/>
<gene>
    <name evidence="2" type="ORF">METZ01_LOCUS162173</name>
</gene>
<reference evidence="2" key="1">
    <citation type="submission" date="2018-05" db="EMBL/GenBank/DDBJ databases">
        <authorList>
            <person name="Lanie J.A."/>
            <person name="Ng W.-L."/>
            <person name="Kazmierczak K.M."/>
            <person name="Andrzejewski T.M."/>
            <person name="Davidsen T.M."/>
            <person name="Wayne K.J."/>
            <person name="Tettelin H."/>
            <person name="Glass J.I."/>
            <person name="Rusch D."/>
            <person name="Podicherti R."/>
            <person name="Tsui H.-C.T."/>
            <person name="Winkler M.E."/>
        </authorList>
    </citation>
    <scope>NUCLEOTIDE SEQUENCE</scope>
</reference>